<feature type="signal peptide" evidence="2">
    <location>
        <begin position="1"/>
        <end position="25"/>
    </location>
</feature>
<dbReference type="Proteomes" id="UP000216885">
    <property type="component" value="Unassembled WGS sequence"/>
</dbReference>
<dbReference type="InterPro" id="IPR005064">
    <property type="entry name" value="BUG"/>
</dbReference>
<sequence>MNAFSRAAMACAAVVSMWSCHVVAAAENYPSQPVRILVGSPPGGGTDILARLLAERFSKDFDQSVVVENRPGASNTIAADIAARAEKDGLTLLLATTTAQAIAPHILKLKYDPLRDLQPIGLVAVMPSVLVVSASSPYKKVDDLLQVMRKQPQPFRYGSSGVGSTQHVSGVAFAAATGLRLDHVPYKGSAQAQIDLIGGQIEMIFDSSSSAMPQIRSGKLRPLAVSAQSRSAELPDVPTLEEQGVKGADVSIWYALYTTAGTPDPIVQKLSQELQTVLQTPQARERIAALGGEIRSMSVEQFAQFNKEEFDRYGKLVANAGLKAQ</sequence>
<keyword evidence="4" id="KW-1185">Reference proteome</keyword>
<name>A0A261TXQ9_9BORD</name>
<dbReference type="InterPro" id="IPR042100">
    <property type="entry name" value="Bug_dom1"/>
</dbReference>
<evidence type="ECO:0000313" key="3">
    <source>
        <dbReference type="EMBL" id="OZI54419.1"/>
    </source>
</evidence>
<gene>
    <name evidence="3" type="ORF">CAL20_18230</name>
</gene>
<evidence type="ECO:0000313" key="4">
    <source>
        <dbReference type="Proteomes" id="UP000216885"/>
    </source>
</evidence>
<evidence type="ECO:0000256" key="1">
    <source>
        <dbReference type="ARBA" id="ARBA00006987"/>
    </source>
</evidence>
<comment type="caution">
    <text evidence="3">The sequence shown here is derived from an EMBL/GenBank/DDBJ whole genome shotgun (WGS) entry which is preliminary data.</text>
</comment>
<proteinExistence type="inferred from homology"/>
<dbReference type="Gene3D" id="3.40.190.10">
    <property type="entry name" value="Periplasmic binding protein-like II"/>
    <property type="match status" value="1"/>
</dbReference>
<evidence type="ECO:0000256" key="2">
    <source>
        <dbReference type="SAM" id="SignalP"/>
    </source>
</evidence>
<accession>A0A261TXQ9</accession>
<dbReference type="Pfam" id="PF03401">
    <property type="entry name" value="TctC"/>
    <property type="match status" value="1"/>
</dbReference>
<reference evidence="3 4" key="1">
    <citation type="submission" date="2017-05" db="EMBL/GenBank/DDBJ databases">
        <title>Complete and WGS of Bordetella genogroups.</title>
        <authorList>
            <person name="Spilker T."/>
            <person name="LiPuma J."/>
        </authorList>
    </citation>
    <scope>NUCLEOTIDE SEQUENCE [LARGE SCALE GENOMIC DNA]</scope>
    <source>
        <strain evidence="3 4">AU9919</strain>
    </source>
</reference>
<dbReference type="PIRSF" id="PIRSF017082">
    <property type="entry name" value="YflP"/>
    <property type="match status" value="1"/>
</dbReference>
<comment type="similarity">
    <text evidence="1">Belongs to the UPF0065 (bug) family.</text>
</comment>
<dbReference type="PANTHER" id="PTHR42928">
    <property type="entry name" value="TRICARBOXYLATE-BINDING PROTEIN"/>
    <property type="match status" value="1"/>
</dbReference>
<dbReference type="RefSeq" id="WP_094838577.1">
    <property type="nucleotide sequence ID" value="NZ_NEVQ01000017.1"/>
</dbReference>
<dbReference type="Gene3D" id="3.40.190.150">
    <property type="entry name" value="Bordetella uptake gene, domain 1"/>
    <property type="match status" value="1"/>
</dbReference>
<dbReference type="CDD" id="cd07012">
    <property type="entry name" value="PBP2_Bug_TTT"/>
    <property type="match status" value="1"/>
</dbReference>
<dbReference type="AlphaFoldDB" id="A0A261TXQ9"/>
<dbReference type="SUPFAM" id="SSF53850">
    <property type="entry name" value="Periplasmic binding protein-like II"/>
    <property type="match status" value="1"/>
</dbReference>
<protein>
    <submittedName>
        <fullName evidence="3">ABC transporter substrate-binding protein</fullName>
    </submittedName>
</protein>
<dbReference type="PANTHER" id="PTHR42928:SF5">
    <property type="entry name" value="BLR1237 PROTEIN"/>
    <property type="match status" value="1"/>
</dbReference>
<keyword evidence="2" id="KW-0732">Signal</keyword>
<feature type="chain" id="PRO_5012175871" evidence="2">
    <location>
        <begin position="26"/>
        <end position="325"/>
    </location>
</feature>
<organism evidence="3 4">
    <name type="scientific">Bordetella genomosp. 4</name>
    <dbReference type="NCBI Taxonomy" id="463044"/>
    <lineage>
        <taxon>Bacteria</taxon>
        <taxon>Pseudomonadati</taxon>
        <taxon>Pseudomonadota</taxon>
        <taxon>Betaproteobacteria</taxon>
        <taxon>Burkholderiales</taxon>
        <taxon>Alcaligenaceae</taxon>
        <taxon>Bordetella</taxon>
    </lineage>
</organism>
<dbReference type="EMBL" id="NEVQ01000017">
    <property type="protein sequence ID" value="OZI54419.1"/>
    <property type="molecule type" value="Genomic_DNA"/>
</dbReference>